<dbReference type="Gene3D" id="1.10.357.10">
    <property type="entry name" value="Tetracycline Repressor, domain 2"/>
    <property type="match status" value="1"/>
</dbReference>
<evidence type="ECO:0000256" key="4">
    <source>
        <dbReference type="ARBA" id="ARBA00023163"/>
    </source>
</evidence>
<dbReference type="PANTHER" id="PTHR30055:SF151">
    <property type="entry name" value="TRANSCRIPTIONAL REGULATORY PROTEIN"/>
    <property type="match status" value="1"/>
</dbReference>
<name>A0A7W7SVZ7_9ACTN</name>
<dbReference type="InterPro" id="IPR001647">
    <property type="entry name" value="HTH_TetR"/>
</dbReference>
<dbReference type="PROSITE" id="PS50977">
    <property type="entry name" value="HTH_TETR_2"/>
    <property type="match status" value="1"/>
</dbReference>
<evidence type="ECO:0000256" key="3">
    <source>
        <dbReference type="ARBA" id="ARBA00023125"/>
    </source>
</evidence>
<dbReference type="GO" id="GO:0046677">
    <property type="term" value="P:response to antibiotic"/>
    <property type="evidence" value="ECO:0007669"/>
    <property type="project" value="InterPro"/>
</dbReference>
<evidence type="ECO:0000256" key="2">
    <source>
        <dbReference type="ARBA" id="ARBA00023015"/>
    </source>
</evidence>
<dbReference type="Pfam" id="PF02909">
    <property type="entry name" value="TetR_C_1"/>
    <property type="match status" value="1"/>
</dbReference>
<keyword evidence="8" id="KW-1185">Reference proteome</keyword>
<dbReference type="Pfam" id="PF00440">
    <property type="entry name" value="TetR_N"/>
    <property type="match status" value="1"/>
</dbReference>
<dbReference type="Proteomes" id="UP000578819">
    <property type="component" value="Unassembled WGS sequence"/>
</dbReference>
<dbReference type="InterPro" id="IPR004111">
    <property type="entry name" value="Repressor_TetR_C"/>
</dbReference>
<evidence type="ECO:0000313" key="7">
    <source>
        <dbReference type="EMBL" id="MBB4961941.1"/>
    </source>
</evidence>
<dbReference type="SUPFAM" id="SSF46689">
    <property type="entry name" value="Homeodomain-like"/>
    <property type="match status" value="1"/>
</dbReference>
<evidence type="ECO:0000256" key="1">
    <source>
        <dbReference type="ARBA" id="ARBA00022491"/>
    </source>
</evidence>
<sequence>MPRPRSLSTDQLGAAALAVIDRDGLAALTMRTVAAELRMSTMALYRYVADREELTGLVVEQVLGAVDTTAPSAELPWTEQVRTMVERIRVAVAAHPAVVPLTPLHRHRSMSILRWTETVLGILTEAGIDGPHRVVALRALLSYVNGAVQLEHLGPLSGAGTVAMSELPRADFPLLAETARHARQVGPEEEFTAGLDILLHGLTRSIR</sequence>
<dbReference type="InterPro" id="IPR036271">
    <property type="entry name" value="Tet_transcr_reg_TetR-rel_C_sf"/>
</dbReference>
<dbReference type="SUPFAM" id="SSF48498">
    <property type="entry name" value="Tetracyclin repressor-like, C-terminal domain"/>
    <property type="match status" value="1"/>
</dbReference>
<dbReference type="PANTHER" id="PTHR30055">
    <property type="entry name" value="HTH-TYPE TRANSCRIPTIONAL REGULATOR RUTR"/>
    <property type="match status" value="1"/>
</dbReference>
<comment type="caution">
    <text evidence="7">The sequence shown here is derived from an EMBL/GenBank/DDBJ whole genome shotgun (WGS) entry which is preliminary data.</text>
</comment>
<evidence type="ECO:0000259" key="6">
    <source>
        <dbReference type="PROSITE" id="PS50977"/>
    </source>
</evidence>
<keyword evidence="2" id="KW-0805">Transcription regulation</keyword>
<dbReference type="AlphaFoldDB" id="A0A7W7SVZ7"/>
<dbReference type="GO" id="GO:0000976">
    <property type="term" value="F:transcription cis-regulatory region binding"/>
    <property type="evidence" value="ECO:0007669"/>
    <property type="project" value="TreeGrafter"/>
</dbReference>
<dbReference type="GO" id="GO:0045892">
    <property type="term" value="P:negative regulation of DNA-templated transcription"/>
    <property type="evidence" value="ECO:0007669"/>
    <property type="project" value="InterPro"/>
</dbReference>
<reference evidence="7 8" key="1">
    <citation type="submission" date="2020-08" db="EMBL/GenBank/DDBJ databases">
        <title>Sequencing the genomes of 1000 actinobacteria strains.</title>
        <authorList>
            <person name="Klenk H.-P."/>
        </authorList>
    </citation>
    <scope>NUCLEOTIDE SEQUENCE [LARGE SCALE GENOMIC DNA]</scope>
    <source>
        <strain evidence="7 8">DSM 45886</strain>
    </source>
</reference>
<accession>A0A7W7SVZ7</accession>
<dbReference type="PRINTS" id="PR00400">
    <property type="entry name" value="TETREPRESSOR"/>
</dbReference>
<feature type="DNA-binding region" description="H-T-H motif" evidence="5">
    <location>
        <begin position="29"/>
        <end position="48"/>
    </location>
</feature>
<dbReference type="InterPro" id="IPR003012">
    <property type="entry name" value="Tet_transcr_reg_TetR"/>
</dbReference>
<dbReference type="InterPro" id="IPR009057">
    <property type="entry name" value="Homeodomain-like_sf"/>
</dbReference>
<keyword evidence="3 5" id="KW-0238">DNA-binding</keyword>
<evidence type="ECO:0000256" key="5">
    <source>
        <dbReference type="PROSITE-ProRule" id="PRU00335"/>
    </source>
</evidence>
<evidence type="ECO:0000313" key="8">
    <source>
        <dbReference type="Proteomes" id="UP000578819"/>
    </source>
</evidence>
<dbReference type="RefSeq" id="WP_184537816.1">
    <property type="nucleotide sequence ID" value="NZ_JACHJW010000001.1"/>
</dbReference>
<organism evidence="7 8">
    <name type="scientific">Micromonospora polyrhachis</name>
    <dbReference type="NCBI Taxonomy" id="1282883"/>
    <lineage>
        <taxon>Bacteria</taxon>
        <taxon>Bacillati</taxon>
        <taxon>Actinomycetota</taxon>
        <taxon>Actinomycetes</taxon>
        <taxon>Micromonosporales</taxon>
        <taxon>Micromonosporaceae</taxon>
        <taxon>Micromonospora</taxon>
    </lineage>
</organism>
<dbReference type="EMBL" id="JACHJW010000001">
    <property type="protein sequence ID" value="MBB4961941.1"/>
    <property type="molecule type" value="Genomic_DNA"/>
</dbReference>
<gene>
    <name evidence="7" type="ORF">FHR38_005674</name>
</gene>
<protein>
    <submittedName>
        <fullName evidence="7">AcrR family transcriptional regulator</fullName>
    </submittedName>
</protein>
<dbReference type="InterPro" id="IPR050109">
    <property type="entry name" value="HTH-type_TetR-like_transc_reg"/>
</dbReference>
<dbReference type="GO" id="GO:0003700">
    <property type="term" value="F:DNA-binding transcription factor activity"/>
    <property type="evidence" value="ECO:0007669"/>
    <property type="project" value="TreeGrafter"/>
</dbReference>
<keyword evidence="1" id="KW-0678">Repressor</keyword>
<keyword evidence="4" id="KW-0804">Transcription</keyword>
<proteinExistence type="predicted"/>
<feature type="domain" description="HTH tetR-type" evidence="6">
    <location>
        <begin position="6"/>
        <end position="66"/>
    </location>
</feature>